<proteinExistence type="predicted"/>
<evidence type="ECO:0000256" key="1">
    <source>
        <dbReference type="SAM" id="Phobius"/>
    </source>
</evidence>
<keyword evidence="1" id="KW-0812">Transmembrane</keyword>
<sequence>MRRQLSERKIVPGIAAPPFWRLLWKLGIALPPPLFLGFVPLTLLCGGFFAVLWGLVMYLASWRAQGTPLPTMLLVMLAAGALFGLIMAAVFRSHARRLQLPAWRDYTGTH</sequence>
<dbReference type="PATRIC" id="fig|336566.3.peg.1197"/>
<evidence type="ECO:0000313" key="3">
    <source>
        <dbReference type="Proteomes" id="UP000050956"/>
    </source>
</evidence>
<reference evidence="2 3" key="1">
    <citation type="submission" date="2015-05" db="EMBL/GenBank/DDBJ databases">
        <title>Genome sequencing and analysis of members of genus Stenotrophomonas.</title>
        <authorList>
            <person name="Patil P.P."/>
            <person name="Midha S."/>
            <person name="Patil P.B."/>
        </authorList>
    </citation>
    <scope>NUCLEOTIDE SEQUENCE [LARGE SCALE GENOMIC DNA]</scope>
    <source>
        <strain evidence="2 3">DSM 24757</strain>
    </source>
</reference>
<dbReference type="InterPro" id="IPR045644">
    <property type="entry name" value="DUF6404"/>
</dbReference>
<dbReference type="EMBL" id="LDJM01000021">
    <property type="protein sequence ID" value="KRG76902.1"/>
    <property type="molecule type" value="Genomic_DNA"/>
</dbReference>
<keyword evidence="3" id="KW-1185">Reference proteome</keyword>
<feature type="transmembrane region" description="Helical" evidence="1">
    <location>
        <begin position="72"/>
        <end position="91"/>
    </location>
</feature>
<evidence type="ECO:0008006" key="4">
    <source>
        <dbReference type="Google" id="ProtNLM"/>
    </source>
</evidence>
<feature type="transmembrane region" description="Helical" evidence="1">
    <location>
        <begin position="34"/>
        <end position="60"/>
    </location>
</feature>
<dbReference type="Proteomes" id="UP000050956">
    <property type="component" value="Unassembled WGS sequence"/>
</dbReference>
<dbReference type="STRING" id="336566.ABB30_08930"/>
<comment type="caution">
    <text evidence="2">The sequence shown here is derived from an EMBL/GenBank/DDBJ whole genome shotgun (WGS) entry which is preliminary data.</text>
</comment>
<dbReference type="AlphaFoldDB" id="A0A0R0D5S3"/>
<organism evidence="2 3">
    <name type="scientific">Stenotrophomonas ginsengisoli</name>
    <dbReference type="NCBI Taxonomy" id="336566"/>
    <lineage>
        <taxon>Bacteria</taxon>
        <taxon>Pseudomonadati</taxon>
        <taxon>Pseudomonadota</taxon>
        <taxon>Gammaproteobacteria</taxon>
        <taxon>Lysobacterales</taxon>
        <taxon>Lysobacteraceae</taxon>
        <taxon>Stenotrophomonas</taxon>
    </lineage>
</organism>
<name>A0A0R0D5S3_9GAMM</name>
<protein>
    <recommendedName>
        <fullName evidence="4">Transmembrane protein</fullName>
    </recommendedName>
</protein>
<evidence type="ECO:0000313" key="2">
    <source>
        <dbReference type="EMBL" id="KRG76902.1"/>
    </source>
</evidence>
<keyword evidence="1" id="KW-1133">Transmembrane helix</keyword>
<keyword evidence="1" id="KW-0472">Membrane</keyword>
<dbReference type="Pfam" id="PF19942">
    <property type="entry name" value="DUF6404"/>
    <property type="match status" value="1"/>
</dbReference>
<gene>
    <name evidence="2" type="ORF">ABB30_08930</name>
</gene>
<accession>A0A0R0D5S3</accession>